<dbReference type="EMBL" id="JABAIL010000010">
    <property type="protein sequence ID" value="NLR94120.1"/>
    <property type="molecule type" value="Genomic_DNA"/>
</dbReference>
<accession>A0A7X8SPW1</accession>
<dbReference type="AlphaFoldDB" id="A0A7X8SPW1"/>
<dbReference type="Proteomes" id="UP000585050">
    <property type="component" value="Unassembled WGS sequence"/>
</dbReference>
<dbReference type="PANTHER" id="PTHR34406">
    <property type="entry name" value="PROTEIN YCEI"/>
    <property type="match status" value="1"/>
</dbReference>
<organism evidence="2 3">
    <name type="scientific">Flammeovirga agarivorans</name>
    <dbReference type="NCBI Taxonomy" id="2726742"/>
    <lineage>
        <taxon>Bacteria</taxon>
        <taxon>Pseudomonadati</taxon>
        <taxon>Bacteroidota</taxon>
        <taxon>Cytophagia</taxon>
        <taxon>Cytophagales</taxon>
        <taxon>Flammeovirgaceae</taxon>
        <taxon>Flammeovirga</taxon>
    </lineage>
</organism>
<keyword evidence="3" id="KW-1185">Reference proteome</keyword>
<proteinExistence type="predicted"/>
<dbReference type="RefSeq" id="WP_168884834.1">
    <property type="nucleotide sequence ID" value="NZ_JABAIL010000010.1"/>
</dbReference>
<name>A0A7X8SPW1_9BACT</name>
<evidence type="ECO:0000259" key="1">
    <source>
        <dbReference type="SMART" id="SM00867"/>
    </source>
</evidence>
<dbReference type="SUPFAM" id="SSF101874">
    <property type="entry name" value="YceI-like"/>
    <property type="match status" value="1"/>
</dbReference>
<comment type="caution">
    <text evidence="2">The sequence shown here is derived from an EMBL/GenBank/DDBJ whole genome shotgun (WGS) entry which is preliminary data.</text>
</comment>
<reference evidence="2 3" key="1">
    <citation type="submission" date="2020-04" db="EMBL/GenBank/DDBJ databases">
        <title>Flammeovirga sp. SR4, a novel species isolated from seawater.</title>
        <authorList>
            <person name="Wang X."/>
        </authorList>
    </citation>
    <scope>NUCLEOTIDE SEQUENCE [LARGE SCALE GENOMIC DNA]</scope>
    <source>
        <strain evidence="2 3">SR4</strain>
    </source>
</reference>
<dbReference type="InterPro" id="IPR036761">
    <property type="entry name" value="TTHA0802/YceI-like_sf"/>
</dbReference>
<evidence type="ECO:0000313" key="2">
    <source>
        <dbReference type="EMBL" id="NLR94120.1"/>
    </source>
</evidence>
<dbReference type="PROSITE" id="PS51257">
    <property type="entry name" value="PROKAR_LIPOPROTEIN"/>
    <property type="match status" value="1"/>
</dbReference>
<dbReference type="PANTHER" id="PTHR34406:SF1">
    <property type="entry name" value="PROTEIN YCEI"/>
    <property type="match status" value="1"/>
</dbReference>
<dbReference type="InterPro" id="IPR007372">
    <property type="entry name" value="Lipid/polyisoprenoid-bd_YceI"/>
</dbReference>
<dbReference type="SMART" id="SM00867">
    <property type="entry name" value="YceI"/>
    <property type="match status" value="1"/>
</dbReference>
<protein>
    <submittedName>
        <fullName evidence="2">YceI family protein</fullName>
    </submittedName>
</protein>
<dbReference type="Gene3D" id="2.40.128.110">
    <property type="entry name" value="Lipid/polyisoprenoid-binding, YceI-like"/>
    <property type="match status" value="1"/>
</dbReference>
<gene>
    <name evidence="2" type="ORF">HGP29_23155</name>
</gene>
<feature type="domain" description="Lipid/polyisoprenoid-binding YceI-like" evidence="1">
    <location>
        <begin position="55"/>
        <end position="228"/>
    </location>
</feature>
<dbReference type="Pfam" id="PF04264">
    <property type="entry name" value="YceI"/>
    <property type="match status" value="1"/>
</dbReference>
<sequence>MKNQFNVIAIAFLIALGMVACGEKKQAKEEHSHDHDHAHAGHTHSHDAVTFADGNYSVDLSKSYIRWVGSKIVGDEHYGKLSLKSGEVAVASGSMAKGSSFVIDMNSIVVEDIPADNKLNGKLKGHLEADDFFGVKKFPTAQFDIKEVKSVQKGKVEVTGDLTIKGITETITFPAQLMSHDGSIHAMADVTFDRTKYGIKYKSGSFFDGLGDKAINDEIQLEVHLFADKK</sequence>
<evidence type="ECO:0000313" key="3">
    <source>
        <dbReference type="Proteomes" id="UP000585050"/>
    </source>
</evidence>